<dbReference type="SUPFAM" id="SSF53098">
    <property type="entry name" value="Ribonuclease H-like"/>
    <property type="match status" value="1"/>
</dbReference>
<evidence type="ECO:0000256" key="1">
    <source>
        <dbReference type="SAM" id="MobiDB-lite"/>
    </source>
</evidence>
<evidence type="ECO:0000313" key="4">
    <source>
        <dbReference type="Proteomes" id="UP001165121"/>
    </source>
</evidence>
<evidence type="ECO:0000259" key="2">
    <source>
        <dbReference type="Pfam" id="PF13456"/>
    </source>
</evidence>
<name>A0A9W6XM01_9STRA</name>
<feature type="compositionally biased region" description="Basic and acidic residues" evidence="1">
    <location>
        <begin position="596"/>
        <end position="640"/>
    </location>
</feature>
<dbReference type="EMBL" id="BSXT01001319">
    <property type="protein sequence ID" value="GMF41166.1"/>
    <property type="molecule type" value="Genomic_DNA"/>
</dbReference>
<dbReference type="AlphaFoldDB" id="A0A9W6XM01"/>
<organism evidence="3 4">
    <name type="scientific">Phytophthora fragariaefolia</name>
    <dbReference type="NCBI Taxonomy" id="1490495"/>
    <lineage>
        <taxon>Eukaryota</taxon>
        <taxon>Sar</taxon>
        <taxon>Stramenopiles</taxon>
        <taxon>Oomycota</taxon>
        <taxon>Peronosporomycetes</taxon>
        <taxon>Peronosporales</taxon>
        <taxon>Peronosporaceae</taxon>
        <taxon>Phytophthora</taxon>
    </lineage>
</organism>
<feature type="region of interest" description="Disordered" evidence="1">
    <location>
        <begin position="596"/>
        <end position="644"/>
    </location>
</feature>
<dbReference type="InterPro" id="IPR036397">
    <property type="entry name" value="RNaseH_sf"/>
</dbReference>
<feature type="domain" description="RNase H type-1" evidence="2">
    <location>
        <begin position="180"/>
        <end position="270"/>
    </location>
</feature>
<dbReference type="GO" id="GO:0003676">
    <property type="term" value="F:nucleic acid binding"/>
    <property type="evidence" value="ECO:0007669"/>
    <property type="project" value="InterPro"/>
</dbReference>
<evidence type="ECO:0000313" key="3">
    <source>
        <dbReference type="EMBL" id="GMF41166.1"/>
    </source>
</evidence>
<comment type="caution">
    <text evidence="3">The sequence shown here is derived from an EMBL/GenBank/DDBJ whole genome shotgun (WGS) entry which is preliminary data.</text>
</comment>
<dbReference type="Gene3D" id="3.30.420.10">
    <property type="entry name" value="Ribonuclease H-like superfamily/Ribonuclease H"/>
    <property type="match status" value="1"/>
</dbReference>
<dbReference type="Proteomes" id="UP001165121">
    <property type="component" value="Unassembled WGS sequence"/>
</dbReference>
<keyword evidence="4" id="KW-1185">Reference proteome</keyword>
<proteinExistence type="predicted"/>
<dbReference type="InterPro" id="IPR012337">
    <property type="entry name" value="RNaseH-like_sf"/>
</dbReference>
<dbReference type="InterPro" id="IPR002156">
    <property type="entry name" value="RNaseH_domain"/>
</dbReference>
<dbReference type="GO" id="GO:0004523">
    <property type="term" value="F:RNA-DNA hybrid ribonuclease activity"/>
    <property type="evidence" value="ECO:0007669"/>
    <property type="project" value="InterPro"/>
</dbReference>
<protein>
    <submittedName>
        <fullName evidence="3">Unnamed protein product</fullName>
    </submittedName>
</protein>
<sequence>MLDVDPEKNLHLRYLLAAELDNDERGEGEPGRHDDVYERVPNSLALEDYAHELAFLPDLNDVVPTRLDYSADNVVCSAHSAEQISRLVEMHRARERTMVSITPVVELDETLKQLSPLSRGSDRVWIDPQLLYAAVPPGYHDHVLSFHGSATATKNGGYDSCSWIIWRLPSWDIEIAASAHLPSTTVNIAQYTGMNNGVVAALQRGVSNLILVGDSRLAIQQSIGVTVCKKGTLQVELAKHKELTKNLNFVRYLHVVRLYNSVADPMATEALEAKAGWVVLTLERKAELKALNKIPEVLYVSGNSADAPEEPNVTGATHGRARRFHVGNDERENTVSEAIVEHVEELFKGPSRPPTRQSTTRNEAEFGRSQPRALEGIAQLPAEFGEASTLDANDTNPLVAQAERRQWRSKAPDGKLEWVDLKAYLEEEVIQLTHSRVHNAGADVAKQAQSSEDCRSSTNKTHLKDARLAGAVPVQVTTTELSRADSARQQVEADLADNCSRVEEVRLDGALSFRFTTTELSRVDSVEGNSAMVVAKENSAELWDWSCGASVATCGTREAWSHKNYLSHNWSGGASVAPYGTSKAWWRKQNLSHRELRVGDDAVPRQPPEKCPEHRRSPAERPRSSRTDGKTNTESTKTRDTSILTAQLLEAGGAINSAVARTE</sequence>
<dbReference type="Pfam" id="PF13456">
    <property type="entry name" value="RVT_3"/>
    <property type="match status" value="1"/>
</dbReference>
<reference evidence="3" key="1">
    <citation type="submission" date="2023-04" db="EMBL/GenBank/DDBJ databases">
        <title>Phytophthora fragariaefolia NBRC 109709.</title>
        <authorList>
            <person name="Ichikawa N."/>
            <person name="Sato H."/>
            <person name="Tonouchi N."/>
        </authorList>
    </citation>
    <scope>NUCLEOTIDE SEQUENCE</scope>
    <source>
        <strain evidence="3">NBRC 109709</strain>
    </source>
</reference>
<feature type="region of interest" description="Disordered" evidence="1">
    <location>
        <begin position="348"/>
        <end position="368"/>
    </location>
</feature>
<accession>A0A9W6XM01</accession>
<dbReference type="OrthoDB" id="2016287at2759"/>
<gene>
    <name evidence="3" type="ORF">Pfra01_001292300</name>
</gene>